<accession>A0A9D1D8F7</accession>
<evidence type="ECO:0000313" key="2">
    <source>
        <dbReference type="Proteomes" id="UP000886757"/>
    </source>
</evidence>
<reference evidence="1" key="1">
    <citation type="submission" date="2020-10" db="EMBL/GenBank/DDBJ databases">
        <authorList>
            <person name="Gilroy R."/>
        </authorList>
    </citation>
    <scope>NUCLEOTIDE SEQUENCE</scope>
    <source>
        <strain evidence="1">ChiSjej4B22-8148</strain>
    </source>
</reference>
<protein>
    <submittedName>
        <fullName evidence="1">Uncharacterized protein</fullName>
    </submittedName>
</protein>
<dbReference type="EMBL" id="DVGK01000042">
    <property type="protein sequence ID" value="HIR12944.1"/>
    <property type="molecule type" value="Genomic_DNA"/>
</dbReference>
<dbReference type="AlphaFoldDB" id="A0A9D1D8F7"/>
<gene>
    <name evidence="1" type="ORF">IAB31_03360</name>
</gene>
<organism evidence="1 2">
    <name type="scientific">Candidatus Choladousia intestinavium</name>
    <dbReference type="NCBI Taxonomy" id="2840727"/>
    <lineage>
        <taxon>Bacteria</taxon>
        <taxon>Bacillati</taxon>
        <taxon>Bacillota</taxon>
        <taxon>Clostridia</taxon>
        <taxon>Lachnospirales</taxon>
        <taxon>Lachnospiraceae</taxon>
        <taxon>Lachnospiraceae incertae sedis</taxon>
        <taxon>Candidatus Choladousia</taxon>
    </lineage>
</organism>
<proteinExistence type="predicted"/>
<dbReference type="Proteomes" id="UP000886757">
    <property type="component" value="Unassembled WGS sequence"/>
</dbReference>
<name>A0A9D1D8F7_9FIRM</name>
<reference evidence="1" key="2">
    <citation type="journal article" date="2021" name="PeerJ">
        <title>Extensive microbial diversity within the chicken gut microbiome revealed by metagenomics and culture.</title>
        <authorList>
            <person name="Gilroy R."/>
            <person name="Ravi A."/>
            <person name="Getino M."/>
            <person name="Pursley I."/>
            <person name="Horton D.L."/>
            <person name="Alikhan N.F."/>
            <person name="Baker D."/>
            <person name="Gharbi K."/>
            <person name="Hall N."/>
            <person name="Watson M."/>
            <person name="Adriaenssens E.M."/>
            <person name="Foster-Nyarko E."/>
            <person name="Jarju S."/>
            <person name="Secka A."/>
            <person name="Antonio M."/>
            <person name="Oren A."/>
            <person name="Chaudhuri R.R."/>
            <person name="La Ragione R."/>
            <person name="Hildebrand F."/>
            <person name="Pallen M.J."/>
        </authorList>
    </citation>
    <scope>NUCLEOTIDE SEQUENCE</scope>
    <source>
        <strain evidence="1">ChiSjej4B22-8148</strain>
    </source>
</reference>
<sequence>MTKEKEEAGTGSHLFEEEQIYRMSFSLDQERYSGERKAGADSFVVASEAGKKLFVLVRENAAEEKADLSYEQYPHLHGPRRVIREEKRTFILNDLLEKPFYEPIEEVLFGKGISLTQRILLSLSLAAAWAELEEIYEKLPVMQFRLDAVLVEKKTFSVQIDCAKLERESLPDETEQEYEKMARLGLMPPEWYENPVTDLLGLPQLRHILAVLLFRTLCASDPFDGARTLEEYPYKSRQTLRKIYGKDADYVLYPEGKNRANSYIGGTAKVIFSRICPELKKLFEKTFLEGVKDPQQRPAASRWLENQKQMMNWYQNAGQDWRIPDLKTGYGTLKNLNYLCLENGVVLPVLPDKQICRYMLEPSERPFNENIVGSFKNGGYGLELSFNKEEQQMAVPLDLYGGLMKIWGLEAQIKREPWKE</sequence>
<comment type="caution">
    <text evidence="1">The sequence shown here is derived from an EMBL/GenBank/DDBJ whole genome shotgun (WGS) entry which is preliminary data.</text>
</comment>
<evidence type="ECO:0000313" key="1">
    <source>
        <dbReference type="EMBL" id="HIR12944.1"/>
    </source>
</evidence>